<proteinExistence type="predicted"/>
<feature type="domain" description="Zinc finger-XS" evidence="6">
    <location>
        <begin position="511"/>
        <end position="553"/>
    </location>
</feature>
<keyword evidence="2" id="KW-0943">RNA-mediated gene silencing</keyword>
<evidence type="ECO:0000256" key="2">
    <source>
        <dbReference type="ARBA" id="ARBA00023158"/>
    </source>
</evidence>
<dbReference type="RefSeq" id="XP_004490890.1">
    <property type="nucleotide sequence ID" value="XM_004490833.3"/>
</dbReference>
<dbReference type="PANTHER" id="PTHR21596:SF65">
    <property type="entry name" value="PROTEIN INVOLVED IN DE NOVO 2-RELATED"/>
    <property type="match status" value="1"/>
</dbReference>
<dbReference type="PANTHER" id="PTHR21596">
    <property type="entry name" value="RIBONUCLEASE P SUBUNIT P38"/>
    <property type="match status" value="1"/>
</dbReference>
<feature type="domain" description="XS" evidence="4">
    <location>
        <begin position="599"/>
        <end position="709"/>
    </location>
</feature>
<evidence type="ECO:0000259" key="6">
    <source>
        <dbReference type="Pfam" id="PF03470"/>
    </source>
</evidence>
<dbReference type="RefSeq" id="XP_004490889.1">
    <property type="nucleotide sequence ID" value="XM_004490832.3"/>
</dbReference>
<evidence type="ECO:0000256" key="3">
    <source>
        <dbReference type="SAM" id="Coils"/>
    </source>
</evidence>
<dbReference type="OrthoDB" id="1892195at2759"/>
<dbReference type="Gene3D" id="3.30.70.2890">
    <property type="entry name" value="XS domain"/>
    <property type="match status" value="1"/>
</dbReference>
<evidence type="ECO:0000313" key="8">
    <source>
        <dbReference type="RefSeq" id="XP_004490889.1"/>
    </source>
</evidence>
<dbReference type="KEGG" id="cam:101499007"/>
<dbReference type="CDD" id="cd12266">
    <property type="entry name" value="RRM_like_XS"/>
    <property type="match status" value="1"/>
</dbReference>
<keyword evidence="1 3" id="KW-0175">Coiled coil</keyword>
<dbReference type="Pfam" id="PF03469">
    <property type="entry name" value="XH"/>
    <property type="match status" value="1"/>
</dbReference>
<feature type="coiled-coil region" evidence="3">
    <location>
        <begin position="803"/>
        <end position="978"/>
    </location>
</feature>
<feature type="domain" description="Factor of DNA methylation 1-5/IDN2" evidence="5">
    <location>
        <begin position="988"/>
        <end position="1118"/>
    </location>
</feature>
<dbReference type="GO" id="GO:0080188">
    <property type="term" value="P:gene silencing by siRNA-directed DNA methylation"/>
    <property type="evidence" value="ECO:0007669"/>
    <property type="project" value="InterPro"/>
</dbReference>
<gene>
    <name evidence="8 9 10 11" type="primary">LOC101499007</name>
</gene>
<dbReference type="Pfam" id="PF03470">
    <property type="entry name" value="zf-XS"/>
    <property type="match status" value="5"/>
</dbReference>
<name>A0A1S2XKV0_CICAR</name>
<evidence type="ECO:0000259" key="4">
    <source>
        <dbReference type="Pfam" id="PF03468"/>
    </source>
</evidence>
<evidence type="ECO:0000259" key="5">
    <source>
        <dbReference type="Pfam" id="PF03469"/>
    </source>
</evidence>
<dbReference type="InterPro" id="IPR005380">
    <property type="entry name" value="XS_domain"/>
</dbReference>
<feature type="domain" description="Zinc finger-XS" evidence="6">
    <location>
        <begin position="273"/>
        <end position="316"/>
    </location>
</feature>
<feature type="domain" description="Zinc finger-XS" evidence="6">
    <location>
        <begin position="155"/>
        <end position="196"/>
    </location>
</feature>
<dbReference type="STRING" id="3827.A0A1S2XKV0"/>
<feature type="domain" description="Zinc finger-XS" evidence="6">
    <location>
        <begin position="393"/>
        <end position="437"/>
    </location>
</feature>
<feature type="domain" description="Zinc finger-XS" evidence="6">
    <location>
        <begin position="44"/>
        <end position="86"/>
    </location>
</feature>
<accession>A0A1S2XKV0</accession>
<evidence type="ECO:0000313" key="7">
    <source>
        <dbReference type="Proteomes" id="UP000087171"/>
    </source>
</evidence>
<reference evidence="7" key="1">
    <citation type="journal article" date="2013" name="Nat. Biotechnol.">
        <title>Draft genome sequence of chickpea (Cicer arietinum) provides a resource for trait improvement.</title>
        <authorList>
            <person name="Varshney R.K."/>
            <person name="Song C."/>
            <person name="Saxena R.K."/>
            <person name="Azam S."/>
            <person name="Yu S."/>
            <person name="Sharpe A.G."/>
            <person name="Cannon S."/>
            <person name="Baek J."/>
            <person name="Rosen B.D."/>
            <person name="Tar'an B."/>
            <person name="Millan T."/>
            <person name="Zhang X."/>
            <person name="Ramsay L.D."/>
            <person name="Iwata A."/>
            <person name="Wang Y."/>
            <person name="Nelson W."/>
            <person name="Farmer A.D."/>
            <person name="Gaur P.M."/>
            <person name="Soderlund C."/>
            <person name="Penmetsa R.V."/>
            <person name="Xu C."/>
            <person name="Bharti A.K."/>
            <person name="He W."/>
            <person name="Winter P."/>
            <person name="Zhao S."/>
            <person name="Hane J.K."/>
            <person name="Carrasquilla-Garcia N."/>
            <person name="Condie J.A."/>
            <person name="Upadhyaya H.D."/>
            <person name="Luo M.C."/>
            <person name="Thudi M."/>
            <person name="Gowda C.L."/>
            <person name="Singh N.P."/>
            <person name="Lichtenzveig J."/>
            <person name="Gali K.K."/>
            <person name="Rubio J."/>
            <person name="Nadarajan N."/>
            <person name="Dolezel J."/>
            <person name="Bansal K.C."/>
            <person name="Xu X."/>
            <person name="Edwards D."/>
            <person name="Zhang G."/>
            <person name="Kahl G."/>
            <person name="Gil J."/>
            <person name="Singh K.B."/>
            <person name="Datta S.K."/>
            <person name="Jackson S.A."/>
            <person name="Wang J."/>
            <person name="Cook D.R."/>
        </authorList>
    </citation>
    <scope>NUCLEOTIDE SEQUENCE [LARGE SCALE GENOMIC DNA]</scope>
    <source>
        <strain evidence="7">cv. CDC Frontier</strain>
    </source>
</reference>
<dbReference type="PaxDb" id="3827-XP_004490889.1"/>
<dbReference type="AlphaFoldDB" id="A0A1S2XKV0"/>
<dbReference type="RefSeq" id="XP_073221214.1">
    <property type="nucleotide sequence ID" value="XM_073365113.1"/>
</dbReference>
<dbReference type="InterPro" id="IPR005379">
    <property type="entry name" value="FDM1-5/IDN2_XH"/>
</dbReference>
<keyword evidence="7" id="KW-1185">Reference proteome</keyword>
<dbReference type="RefSeq" id="XP_027187741.1">
    <property type="nucleotide sequence ID" value="XM_027331940.1"/>
</dbReference>
<organism evidence="7 9">
    <name type="scientific">Cicer arietinum</name>
    <name type="common">Chickpea</name>
    <name type="synonym">Garbanzo</name>
    <dbReference type="NCBI Taxonomy" id="3827"/>
    <lineage>
        <taxon>Eukaryota</taxon>
        <taxon>Viridiplantae</taxon>
        <taxon>Streptophyta</taxon>
        <taxon>Embryophyta</taxon>
        <taxon>Tracheophyta</taxon>
        <taxon>Spermatophyta</taxon>
        <taxon>Magnoliopsida</taxon>
        <taxon>eudicotyledons</taxon>
        <taxon>Gunneridae</taxon>
        <taxon>Pentapetalae</taxon>
        <taxon>rosids</taxon>
        <taxon>fabids</taxon>
        <taxon>Fabales</taxon>
        <taxon>Fabaceae</taxon>
        <taxon>Papilionoideae</taxon>
        <taxon>50 kb inversion clade</taxon>
        <taxon>NPAAA clade</taxon>
        <taxon>Hologalegina</taxon>
        <taxon>IRL clade</taxon>
        <taxon>Cicereae</taxon>
        <taxon>Cicer</taxon>
    </lineage>
</organism>
<evidence type="ECO:0000256" key="1">
    <source>
        <dbReference type="ARBA" id="ARBA00023054"/>
    </source>
</evidence>
<dbReference type="Proteomes" id="UP000087171">
    <property type="component" value="Chromosome Ca2"/>
</dbReference>
<dbReference type="eggNOG" id="ENOG502QRE8">
    <property type="taxonomic scope" value="Eukaryota"/>
</dbReference>
<dbReference type="InterPro" id="IPR005381">
    <property type="entry name" value="Znf-XS_domain"/>
</dbReference>
<reference evidence="8 9" key="2">
    <citation type="submission" date="2025-04" db="UniProtKB">
        <authorList>
            <consortium name="RefSeq"/>
        </authorList>
    </citation>
    <scope>IDENTIFICATION</scope>
    <source>
        <tissue evidence="8 9">Etiolated seedlings</tissue>
    </source>
</reference>
<evidence type="ECO:0000313" key="9">
    <source>
        <dbReference type="RefSeq" id="XP_004490890.1"/>
    </source>
</evidence>
<dbReference type="InterPro" id="IPR045177">
    <property type="entry name" value="FDM1-5/IDN2"/>
</dbReference>
<dbReference type="GeneID" id="101499007"/>
<sequence>MAHCSIKDTGITVSQLSWWYVVSSYEELKQGRHKVKTSAETFTCPYCPERKHDYKYNELLNHATGVGRSSSDKRSAKEKGSHLALVKYLEEDLPSKDSPSKPVDQGTNIISPGQTVMSHCSIKDTDISWWYVDTAYEELKNGTQNAKTSDGNFICPYCPKRKQDYAYRELLEHAFMVGRSSSEKRSARERANHLALLKYLEKDVVSMPGPSKPVEKGTNLISQEQTVTVTAHNSNKDTDTSESQISWFYVDKFYKELKKGSLNVRISDAAFTCPYCPKMRKPTYEYRELLEHASGVGQSCSQKRSVREKATHLALVKYLKNDIIVMNVTGPSEPVNEVSGTIVNPAENVTTRCSDKDSDKSTSQINGWQINKSYEQLKKGIQNVKSSDDTFICPYCPNKKRKRDYAYREILEHASGVGWSSSQNRSAIEKANHLALVKYLKKDLINVGGSSEPMDEGTIMLNRGETVTGHLPEKDTNKRASQINVWFVNKSYEELKKGSLKVKTSEETFACPYCPKRKWDYKYNELLNHALGVGQSDAQRRSVLEKANHLALVKYLKKDLMNMEYRIKPVNKYLEKDLMNVEHPTKPTNKGRLLVSSENQFVWPWTGIVVNIPTRQTEDGRCFGESGSKLRDEYRSKGFNPCRVRTLWNSWGHTGAAVVEFNKSWLGLHNALAFEKAYAVDHHGKNDWLAYTEMKSGLYAWVARVDDYNMDNVIGEQLQKMGDVKTIPEIMEEEARRLDKLVSSVNKILQVKNNQLKELEVVCNEITLRMDIVVGEIDRLTQSHSQEMKKIQSSATQHFQNILNGHERLKLQLESQKRELEMRRIELEKREAHNETERRKLEEEINETATKNHFLQMASLEQQKAGENVLKLAADQKRQKEQLHAKIIRLEKQLNVKHNLELEIQQLKGKLNVMKHMEDDDGDLDVLYTMDALHKDLREKEQSLRDMDALNQTLIVKERKSNDELQEARKELINSIKEMPSRGDIGVKRMGELDIRPFIEAMKKKYNDEYAEDRASELCSLWEEYLKDPEWHPFKISVIEGKHQEVIDDEDEKLKELKNETSVEVYKAVVAALKEINEYNPSGRYVTSELWNYAKRKRATLQEGIQVLLKQWKFHRQKRGMI</sequence>
<dbReference type="Pfam" id="PF03468">
    <property type="entry name" value="XS"/>
    <property type="match status" value="1"/>
</dbReference>
<dbReference type="InterPro" id="IPR038588">
    <property type="entry name" value="XS_domain_sf"/>
</dbReference>
<evidence type="ECO:0000313" key="10">
    <source>
        <dbReference type="RefSeq" id="XP_004490891.1"/>
    </source>
</evidence>
<dbReference type="RefSeq" id="XP_004490891.1">
    <property type="nucleotide sequence ID" value="XM_004490834.3"/>
</dbReference>
<evidence type="ECO:0000313" key="11">
    <source>
        <dbReference type="RefSeq" id="XP_027187741.1"/>
    </source>
</evidence>
<protein>
    <submittedName>
        <fullName evidence="8 9">Protein INVOLVED IN DE NOVO 2-like</fullName>
    </submittedName>
</protein>